<evidence type="ECO:0000313" key="2">
    <source>
        <dbReference type="EMBL" id="KAF3451104.1"/>
    </source>
</evidence>
<dbReference type="EMBL" id="VOIH02000003">
    <property type="protein sequence ID" value="KAF3451104.1"/>
    <property type="molecule type" value="Genomic_DNA"/>
</dbReference>
<name>A0A8K0HF96_9ROSA</name>
<keyword evidence="3" id="KW-1185">Reference proteome</keyword>
<dbReference type="InterPro" id="IPR013584">
    <property type="entry name" value="RAP"/>
</dbReference>
<evidence type="ECO:0000259" key="1">
    <source>
        <dbReference type="PROSITE" id="PS51286"/>
    </source>
</evidence>
<sequence>MEGFLSNFPHHSCFKPYLFRPNFLHELPVLPLKYGFLTQKFKLSSPRRNCVHLGSFNAISSRSGADANDDKELNGNSNMDWELEFLGELDPLGFQAPKKRKKQHKSKLLKDTEEMDWCVKARKIALKSIEARGLTHTVKDVVTVKRKNKKNKKKLGNKEKMNKDSKEMEEYLYCDLEEDFELLDIQHLDDTSHLRRTVSQLAGGMFEVKKEKAREEFVQRLSQFSGPSDRRKEIILNKEIIEAHTAEQVLEVIAETIMAVGKGLSPSPLSPLNIATALHRIAKNMEKVSMSETRRLAFARQKEMSMLVGLAMIALPECSAQGISNISWALSKIGGDLLYMSEMDRVAEVALTKVVEFNSQNVANIAGAFASMKHSAPDLFLELSKRAADIIHVFQEQELAQLLWAFASLFEPAEPLFESLDTYFNDASQFNCCLIKENLNHNEKGSAANSRDLDCVSVSTVLSFSRDQLGNIAWSYAVFSQMDRIFFSHVWKTLIHFEEQRISDQYRGDIMFASQVHIVNQCLKLEYPHLQLSLGSNLEEKIARAGETKRFNKKMTSSFQKEVACLLINTGLEWVKEYVMDGYTLDAVLVDKKVALEIDGPTHFSRNTVLPLGHTMLKRRYLTAAGWKIVSLSHQEWEELRGGFEQLEYLREILKDHLEQSSTKIS</sequence>
<reference evidence="2" key="1">
    <citation type="submission" date="2020-03" db="EMBL/GenBank/DDBJ databases">
        <title>A high-quality chromosome-level genome assembly of a woody plant with both climbing and erect habits, Rhamnella rubrinervis.</title>
        <authorList>
            <person name="Lu Z."/>
            <person name="Yang Y."/>
            <person name="Zhu X."/>
            <person name="Sun Y."/>
        </authorList>
    </citation>
    <scope>NUCLEOTIDE SEQUENCE</scope>
    <source>
        <strain evidence="2">BYM</strain>
        <tissue evidence="2">Leaf</tissue>
    </source>
</reference>
<dbReference type="GO" id="GO:1901259">
    <property type="term" value="P:chloroplast rRNA processing"/>
    <property type="evidence" value="ECO:0007669"/>
    <property type="project" value="TreeGrafter"/>
</dbReference>
<dbReference type="AlphaFoldDB" id="A0A8K0HF96"/>
<dbReference type="Gene3D" id="3.40.960.10">
    <property type="entry name" value="VSR Endonuclease"/>
    <property type="match status" value="1"/>
</dbReference>
<dbReference type="InterPro" id="IPR050870">
    <property type="entry name" value="FAST_kinase"/>
</dbReference>
<evidence type="ECO:0000313" key="3">
    <source>
        <dbReference type="Proteomes" id="UP000796880"/>
    </source>
</evidence>
<dbReference type="OrthoDB" id="385235at2759"/>
<dbReference type="PROSITE" id="PS51286">
    <property type="entry name" value="RAP"/>
    <property type="match status" value="1"/>
</dbReference>
<dbReference type="GO" id="GO:0000963">
    <property type="term" value="P:mitochondrial RNA processing"/>
    <property type="evidence" value="ECO:0007669"/>
    <property type="project" value="TreeGrafter"/>
</dbReference>
<feature type="domain" description="RAP" evidence="1">
    <location>
        <begin position="594"/>
        <end position="652"/>
    </location>
</feature>
<dbReference type="PANTHER" id="PTHR21228:SF40">
    <property type="entry name" value="LD45607P"/>
    <property type="match status" value="1"/>
</dbReference>
<protein>
    <recommendedName>
        <fullName evidence="1">RAP domain-containing protein</fullName>
    </recommendedName>
</protein>
<proteinExistence type="predicted"/>
<dbReference type="PANTHER" id="PTHR21228">
    <property type="entry name" value="FAST LEU-RICH DOMAIN-CONTAINING"/>
    <property type="match status" value="1"/>
</dbReference>
<organism evidence="2 3">
    <name type="scientific">Rhamnella rubrinervis</name>
    <dbReference type="NCBI Taxonomy" id="2594499"/>
    <lineage>
        <taxon>Eukaryota</taxon>
        <taxon>Viridiplantae</taxon>
        <taxon>Streptophyta</taxon>
        <taxon>Embryophyta</taxon>
        <taxon>Tracheophyta</taxon>
        <taxon>Spermatophyta</taxon>
        <taxon>Magnoliopsida</taxon>
        <taxon>eudicotyledons</taxon>
        <taxon>Gunneridae</taxon>
        <taxon>Pentapetalae</taxon>
        <taxon>rosids</taxon>
        <taxon>fabids</taxon>
        <taxon>Rosales</taxon>
        <taxon>Rhamnaceae</taxon>
        <taxon>rhamnoid group</taxon>
        <taxon>Rhamneae</taxon>
        <taxon>Rhamnella</taxon>
    </lineage>
</organism>
<dbReference type="GO" id="GO:0003723">
    <property type="term" value="F:RNA binding"/>
    <property type="evidence" value="ECO:0007669"/>
    <property type="project" value="TreeGrafter"/>
</dbReference>
<gene>
    <name evidence="2" type="ORF">FNV43_RR07193</name>
</gene>
<dbReference type="GO" id="GO:0009507">
    <property type="term" value="C:chloroplast"/>
    <property type="evidence" value="ECO:0007669"/>
    <property type="project" value="TreeGrafter"/>
</dbReference>
<dbReference type="Pfam" id="PF08373">
    <property type="entry name" value="RAP"/>
    <property type="match status" value="1"/>
</dbReference>
<dbReference type="GO" id="GO:0035770">
    <property type="term" value="C:ribonucleoprotein granule"/>
    <property type="evidence" value="ECO:0007669"/>
    <property type="project" value="TreeGrafter"/>
</dbReference>
<dbReference type="GO" id="GO:0044528">
    <property type="term" value="P:regulation of mitochondrial mRNA stability"/>
    <property type="evidence" value="ECO:0007669"/>
    <property type="project" value="TreeGrafter"/>
</dbReference>
<comment type="caution">
    <text evidence="2">The sequence shown here is derived from an EMBL/GenBank/DDBJ whole genome shotgun (WGS) entry which is preliminary data.</text>
</comment>
<dbReference type="SMART" id="SM00952">
    <property type="entry name" value="RAP"/>
    <property type="match status" value="1"/>
</dbReference>
<dbReference type="GO" id="GO:0005759">
    <property type="term" value="C:mitochondrial matrix"/>
    <property type="evidence" value="ECO:0007669"/>
    <property type="project" value="TreeGrafter"/>
</dbReference>
<accession>A0A8K0HF96</accession>
<dbReference type="Proteomes" id="UP000796880">
    <property type="component" value="Unassembled WGS sequence"/>
</dbReference>